<protein>
    <submittedName>
        <fullName evidence="1">Uncharacterized protein</fullName>
    </submittedName>
</protein>
<dbReference type="KEGG" id="lfc:LFE_0617"/>
<dbReference type="Proteomes" id="UP000007382">
    <property type="component" value="Chromosome"/>
</dbReference>
<sequence length="68" mass="7791">MTYRFADLEGIIFGIRTPLEDKVRIFNIIATKYKEHGRGSFEFSQAAYSGHSGKIEIRRLDLLRVNGS</sequence>
<name>I0IM34_LEPFC</name>
<dbReference type="PATRIC" id="fig|1162668.3.peg.722"/>
<reference evidence="2" key="2">
    <citation type="submission" date="2012-03" db="EMBL/GenBank/DDBJ databases">
        <title>The complete genome sequence of the pioneer microbe on fresh volcanic deposit, Leptospirillum ferrooxidans strain C2-3.</title>
        <authorList>
            <person name="Fujimura R."/>
            <person name="Sato Y."/>
            <person name="Nishizawa T."/>
            <person name="Nanba K."/>
            <person name="Oshima K."/>
            <person name="Hattori M."/>
            <person name="Kamijo T."/>
            <person name="Ohta H."/>
        </authorList>
    </citation>
    <scope>NUCLEOTIDE SEQUENCE [LARGE SCALE GENOMIC DNA]</scope>
    <source>
        <strain evidence="2">C2-3</strain>
    </source>
</reference>
<keyword evidence="2" id="KW-1185">Reference proteome</keyword>
<evidence type="ECO:0000313" key="1">
    <source>
        <dbReference type="EMBL" id="BAM06333.1"/>
    </source>
</evidence>
<dbReference type="STRING" id="1162668.LFE_0617"/>
<dbReference type="HOGENOM" id="CLU_2788828_0_0_0"/>
<dbReference type="eggNOG" id="ENOG502ZDQ6">
    <property type="taxonomic scope" value="Bacteria"/>
</dbReference>
<gene>
    <name evidence="1" type="ordered locus">LFE_0617</name>
</gene>
<organism evidence="1 2">
    <name type="scientific">Leptospirillum ferrooxidans (strain C2-3)</name>
    <dbReference type="NCBI Taxonomy" id="1162668"/>
    <lineage>
        <taxon>Bacteria</taxon>
        <taxon>Pseudomonadati</taxon>
        <taxon>Nitrospirota</taxon>
        <taxon>Nitrospiria</taxon>
        <taxon>Nitrospirales</taxon>
        <taxon>Nitrospiraceae</taxon>
        <taxon>Leptospirillum</taxon>
    </lineage>
</organism>
<evidence type="ECO:0000313" key="2">
    <source>
        <dbReference type="Proteomes" id="UP000007382"/>
    </source>
</evidence>
<dbReference type="EMBL" id="AP012342">
    <property type="protein sequence ID" value="BAM06333.1"/>
    <property type="molecule type" value="Genomic_DNA"/>
</dbReference>
<proteinExistence type="predicted"/>
<accession>I0IM34</accession>
<reference evidence="1 2" key="1">
    <citation type="journal article" date="2012" name="J. Bacteriol.">
        <title>Complete Genome Sequence of Leptospirillum ferrooxidans Strain C2-3, Isolated from a Fresh Volcanic Ash Deposit on the Island of Miyake, Japan.</title>
        <authorList>
            <person name="Fujimura R."/>
            <person name="Sato Y."/>
            <person name="Nishizawa T."/>
            <person name="Oshima K."/>
            <person name="Kim S.-W."/>
            <person name="Hattori M."/>
            <person name="Kamijo T."/>
            <person name="Ohta H."/>
        </authorList>
    </citation>
    <scope>NUCLEOTIDE SEQUENCE [LARGE SCALE GENOMIC DNA]</scope>
    <source>
        <strain evidence="1 2">C2-3</strain>
    </source>
</reference>
<dbReference type="AlphaFoldDB" id="I0IM34"/>